<name>A0A6J7J5H0_9ZZZZ</name>
<dbReference type="AlphaFoldDB" id="A0A6J7J5H0"/>
<accession>A0A6J7J5H0</accession>
<dbReference type="Gene3D" id="1.20.58.100">
    <property type="entry name" value="Fumarate reductase/succinate dehydrogenase flavoprotein-like, C-terminal domain"/>
    <property type="match status" value="1"/>
</dbReference>
<keyword evidence="2" id="KW-0274">FAD</keyword>
<reference evidence="4" key="1">
    <citation type="submission" date="2020-05" db="EMBL/GenBank/DDBJ databases">
        <authorList>
            <person name="Chiriac C."/>
            <person name="Salcher M."/>
            <person name="Ghai R."/>
            <person name="Kavagutti S V."/>
        </authorList>
    </citation>
    <scope>NUCLEOTIDE SEQUENCE</scope>
</reference>
<dbReference type="PANTHER" id="PTHR42716">
    <property type="entry name" value="L-ASPARTATE OXIDASE"/>
    <property type="match status" value="1"/>
</dbReference>
<organism evidence="4">
    <name type="scientific">freshwater metagenome</name>
    <dbReference type="NCBI Taxonomy" id="449393"/>
    <lineage>
        <taxon>unclassified sequences</taxon>
        <taxon>metagenomes</taxon>
        <taxon>ecological metagenomes</taxon>
    </lineage>
</organism>
<dbReference type="EMBL" id="CAFBNG010000063">
    <property type="protein sequence ID" value="CAB4937897.1"/>
    <property type="molecule type" value="Genomic_DNA"/>
</dbReference>
<sequence>MASNSLLEGLVFGSRIASDIASQMPTPGEPIADTSPTLLIEPSARKKIQKAMSIGAGVLRSANSLEITEAKLTEINAITSKEPCVEAWETTNLLQLSQGIVRSAQLREETRGSHWREDFPVSVESWRKRIIQSINATGKWSVRTKEVVQI</sequence>
<dbReference type="InterPro" id="IPR015939">
    <property type="entry name" value="Fum_Rdtase/Succ_DH_flav-like_C"/>
</dbReference>
<keyword evidence="2" id="KW-0285">Flavoprotein</keyword>
<protein>
    <submittedName>
        <fullName evidence="4">Unannotated protein</fullName>
    </submittedName>
</protein>
<evidence type="ECO:0000256" key="2">
    <source>
        <dbReference type="ARBA" id="ARBA00022827"/>
    </source>
</evidence>
<dbReference type="PANTHER" id="PTHR42716:SF2">
    <property type="entry name" value="L-ASPARTATE OXIDASE, CHLOROPLASTIC"/>
    <property type="match status" value="1"/>
</dbReference>
<comment type="cofactor">
    <cofactor evidence="1">
        <name>FAD</name>
        <dbReference type="ChEBI" id="CHEBI:57692"/>
    </cofactor>
</comment>
<evidence type="ECO:0000256" key="1">
    <source>
        <dbReference type="ARBA" id="ARBA00001974"/>
    </source>
</evidence>
<evidence type="ECO:0000313" key="4">
    <source>
        <dbReference type="EMBL" id="CAB4937897.1"/>
    </source>
</evidence>
<dbReference type="InterPro" id="IPR037099">
    <property type="entry name" value="Fum_R/Succ_DH_flav-like_C_sf"/>
</dbReference>
<feature type="domain" description="Fumarate reductase/succinate dehydrogenase flavoprotein-like C-terminal" evidence="3">
    <location>
        <begin position="45"/>
        <end position="147"/>
    </location>
</feature>
<dbReference type="SUPFAM" id="SSF46977">
    <property type="entry name" value="Succinate dehydrogenase/fumarate reductase flavoprotein C-terminal domain"/>
    <property type="match status" value="1"/>
</dbReference>
<dbReference type="GO" id="GO:0008734">
    <property type="term" value="F:L-aspartate oxidase activity"/>
    <property type="evidence" value="ECO:0007669"/>
    <property type="project" value="InterPro"/>
</dbReference>
<dbReference type="GO" id="GO:0034628">
    <property type="term" value="P:'de novo' NAD+ biosynthetic process from L-aspartate"/>
    <property type="evidence" value="ECO:0007669"/>
    <property type="project" value="TreeGrafter"/>
</dbReference>
<dbReference type="InterPro" id="IPR005288">
    <property type="entry name" value="NadB"/>
</dbReference>
<dbReference type="Pfam" id="PF02910">
    <property type="entry name" value="Succ_DH_flav_C"/>
    <property type="match status" value="1"/>
</dbReference>
<gene>
    <name evidence="4" type="ORF">UFOPK3774_00456</name>
</gene>
<evidence type="ECO:0000259" key="3">
    <source>
        <dbReference type="Pfam" id="PF02910"/>
    </source>
</evidence>
<proteinExistence type="predicted"/>